<dbReference type="InterPro" id="IPR025124">
    <property type="entry name" value="Gag1-like_clamp"/>
</dbReference>
<organism evidence="3 4">
    <name type="scientific">Quillaja saponaria</name>
    <name type="common">Soap bark tree</name>
    <dbReference type="NCBI Taxonomy" id="32244"/>
    <lineage>
        <taxon>Eukaryota</taxon>
        <taxon>Viridiplantae</taxon>
        <taxon>Streptophyta</taxon>
        <taxon>Embryophyta</taxon>
        <taxon>Tracheophyta</taxon>
        <taxon>Spermatophyta</taxon>
        <taxon>Magnoliopsida</taxon>
        <taxon>eudicotyledons</taxon>
        <taxon>Gunneridae</taxon>
        <taxon>Pentapetalae</taxon>
        <taxon>rosids</taxon>
        <taxon>fabids</taxon>
        <taxon>Fabales</taxon>
        <taxon>Quillajaceae</taxon>
        <taxon>Quillaja</taxon>
    </lineage>
</organism>
<dbReference type="AlphaFoldDB" id="A0AAD7M5V0"/>
<name>A0AAD7M5V0_QUISA</name>
<gene>
    <name evidence="3" type="ORF">O6P43_008661</name>
</gene>
<evidence type="ECO:0000259" key="2">
    <source>
        <dbReference type="Pfam" id="PF13259"/>
    </source>
</evidence>
<dbReference type="Pfam" id="PF13259">
    <property type="entry name" value="clamp_Gag1-like"/>
    <property type="match status" value="2"/>
</dbReference>
<keyword evidence="4" id="KW-1185">Reference proteome</keyword>
<feature type="region of interest" description="Disordered" evidence="1">
    <location>
        <begin position="1"/>
        <end position="34"/>
    </location>
</feature>
<feature type="domain" description="Gag1-like clamp" evidence="2">
    <location>
        <begin position="13"/>
        <end position="66"/>
    </location>
</feature>
<feature type="domain" description="Gag1-like clamp" evidence="2">
    <location>
        <begin position="70"/>
        <end position="110"/>
    </location>
</feature>
<feature type="compositionally biased region" description="Basic and acidic residues" evidence="1">
    <location>
        <begin position="21"/>
        <end position="33"/>
    </location>
</feature>
<protein>
    <submittedName>
        <fullName evidence="3">Zinc finger protein</fullName>
    </submittedName>
</protein>
<dbReference type="Proteomes" id="UP001163823">
    <property type="component" value="Chromosome 4"/>
</dbReference>
<reference evidence="3" key="1">
    <citation type="journal article" date="2023" name="Science">
        <title>Elucidation of the pathway for biosynthesis of saponin adjuvants from the soapbark tree.</title>
        <authorList>
            <person name="Reed J."/>
            <person name="Orme A."/>
            <person name="El-Demerdash A."/>
            <person name="Owen C."/>
            <person name="Martin L.B.B."/>
            <person name="Misra R.C."/>
            <person name="Kikuchi S."/>
            <person name="Rejzek M."/>
            <person name="Martin A.C."/>
            <person name="Harkess A."/>
            <person name="Leebens-Mack J."/>
            <person name="Louveau T."/>
            <person name="Stephenson M.J."/>
            <person name="Osbourn A."/>
        </authorList>
    </citation>
    <scope>NUCLEOTIDE SEQUENCE</scope>
    <source>
        <strain evidence="3">S10</strain>
    </source>
</reference>
<evidence type="ECO:0000313" key="3">
    <source>
        <dbReference type="EMBL" id="KAJ7970478.1"/>
    </source>
</evidence>
<comment type="caution">
    <text evidence="3">The sequence shown here is derived from an EMBL/GenBank/DDBJ whole genome shotgun (WGS) entry which is preliminary data.</text>
</comment>
<dbReference type="KEGG" id="qsa:O6P43_008661"/>
<dbReference type="EMBL" id="JARAOO010000004">
    <property type="protein sequence ID" value="KAJ7970478.1"/>
    <property type="molecule type" value="Genomic_DNA"/>
</dbReference>
<dbReference type="PANTHER" id="PTHR33373">
    <property type="entry name" value="OS07G0479600 PROTEIN"/>
    <property type="match status" value="1"/>
</dbReference>
<sequence length="110" mass="12561">MEVNSGRSYSNGKQNLKHPRSANEGKKNAEKDTMTPVFVNHAAIAWHESRKKWVGDKSQRSPRMAKDSIISWSTAYEDLLSSNEPFAEPISLPEMVDFLVDIWYDEGLFD</sequence>
<accession>A0AAD7M5V0</accession>
<proteinExistence type="predicted"/>
<evidence type="ECO:0000313" key="4">
    <source>
        <dbReference type="Proteomes" id="UP001163823"/>
    </source>
</evidence>
<evidence type="ECO:0000256" key="1">
    <source>
        <dbReference type="SAM" id="MobiDB-lite"/>
    </source>
</evidence>
<feature type="compositionally biased region" description="Polar residues" evidence="1">
    <location>
        <begin position="1"/>
        <end position="14"/>
    </location>
</feature>
<dbReference type="PANTHER" id="PTHR33373:SF28">
    <property type="entry name" value="OS07G0479600 PROTEIN"/>
    <property type="match status" value="1"/>
</dbReference>